<feature type="compositionally biased region" description="Low complexity" evidence="5">
    <location>
        <begin position="61"/>
        <end position="75"/>
    </location>
</feature>
<feature type="region of interest" description="Disordered" evidence="5">
    <location>
        <begin position="105"/>
        <end position="131"/>
    </location>
</feature>
<feature type="region of interest" description="Disordered" evidence="5">
    <location>
        <begin position="1"/>
        <end position="75"/>
    </location>
</feature>
<evidence type="ECO:0000313" key="8">
    <source>
        <dbReference type="Proteomes" id="UP000070544"/>
    </source>
</evidence>
<organism evidence="7 8">
    <name type="scientific">Gonapodya prolifera (strain JEL478)</name>
    <name type="common">Monoblepharis prolifera</name>
    <dbReference type="NCBI Taxonomy" id="1344416"/>
    <lineage>
        <taxon>Eukaryota</taxon>
        <taxon>Fungi</taxon>
        <taxon>Fungi incertae sedis</taxon>
        <taxon>Chytridiomycota</taxon>
        <taxon>Chytridiomycota incertae sedis</taxon>
        <taxon>Monoblepharidomycetes</taxon>
        <taxon>Monoblepharidales</taxon>
        <taxon>Gonapodyaceae</taxon>
        <taxon>Gonapodya</taxon>
    </lineage>
</organism>
<dbReference type="OrthoDB" id="10251136at2759"/>
<dbReference type="InterPro" id="IPR041569">
    <property type="entry name" value="AAA_lid_3"/>
</dbReference>
<dbReference type="FunFam" id="1.10.8.60:FF:000022">
    <property type="entry name" value="Fidgetin like 1"/>
    <property type="match status" value="1"/>
</dbReference>
<evidence type="ECO:0000256" key="2">
    <source>
        <dbReference type="ARBA" id="ARBA00022741"/>
    </source>
</evidence>
<proteinExistence type="inferred from homology"/>
<dbReference type="FunFam" id="3.40.50.300:FF:000093">
    <property type="entry name" value="Fidgetin-like 1"/>
    <property type="match status" value="1"/>
</dbReference>
<protein>
    <submittedName>
        <fullName evidence="7">AAA-domain-containing protein</fullName>
    </submittedName>
</protein>
<evidence type="ECO:0000259" key="6">
    <source>
        <dbReference type="SMART" id="SM00382"/>
    </source>
</evidence>
<dbReference type="Pfam" id="PF17862">
    <property type="entry name" value="AAA_lid_3"/>
    <property type="match status" value="1"/>
</dbReference>
<feature type="domain" description="AAA+ ATPase" evidence="6">
    <location>
        <begin position="193"/>
        <end position="329"/>
    </location>
</feature>
<gene>
    <name evidence="7" type="ORF">M427DRAFT_132777</name>
</gene>
<evidence type="ECO:0000256" key="3">
    <source>
        <dbReference type="ARBA" id="ARBA00022840"/>
    </source>
</evidence>
<accession>A0A139ANW3</accession>
<dbReference type="GO" id="GO:0005524">
    <property type="term" value="F:ATP binding"/>
    <property type="evidence" value="ECO:0007669"/>
    <property type="project" value="UniProtKB-KW"/>
</dbReference>
<name>A0A139ANW3_GONPJ</name>
<dbReference type="InterPro" id="IPR027417">
    <property type="entry name" value="P-loop_NTPase"/>
</dbReference>
<dbReference type="InterPro" id="IPR003959">
    <property type="entry name" value="ATPase_AAA_core"/>
</dbReference>
<dbReference type="EMBL" id="KQ965742">
    <property type="protein sequence ID" value="KXS18426.1"/>
    <property type="molecule type" value="Genomic_DNA"/>
</dbReference>
<keyword evidence="2 4" id="KW-0547">Nucleotide-binding</keyword>
<evidence type="ECO:0000313" key="7">
    <source>
        <dbReference type="EMBL" id="KXS18426.1"/>
    </source>
</evidence>
<keyword evidence="8" id="KW-1185">Reference proteome</keyword>
<dbReference type="PROSITE" id="PS00674">
    <property type="entry name" value="AAA"/>
    <property type="match status" value="1"/>
</dbReference>
<sequence>METEAAQRRNEFQTGREKLLADTTNLPGWRPAAPTNGSNTGPPAAAPPGKRTRFNPPAIVGPNNGTDGDDGSNGTPFGFYAFNRPQAPPAPSLQNCYSVAGTNRKKVATPVPPSGPAGSRRGQQGQDEVVDERLRNVDPKMVEMIEGEMVPRGQNGGVEWDDIAGLRHAKAAMTQAIIWPMQRPELFTGLRAPPRGVLLYGPPGTGKTLIAKAIAAQCNTDFFSISASTLTSKWVGEGEKMMRALFAVARVHQPAVIFIDEIDSLLTARSDGENEGSRRLKTEFLVQVDGCNTNGDDRVLLIGATNRPHELDEAARRRFTKMLYIPLPDRDARKQLLNHLLGKANHRLTDEEISMICDRTEGYSGSDIHNLCRDAVMCPITSVTDISLLDAAEIRAVMLQDFETAMGRVKPTVAPRDLEMYLKFEKEFGSLR</sequence>
<dbReference type="STRING" id="1344416.A0A139ANW3"/>
<dbReference type="Gene3D" id="1.10.8.60">
    <property type="match status" value="1"/>
</dbReference>
<dbReference type="SUPFAM" id="SSF52540">
    <property type="entry name" value="P-loop containing nucleoside triphosphate hydrolases"/>
    <property type="match status" value="1"/>
</dbReference>
<comment type="similarity">
    <text evidence="1 4">Belongs to the AAA ATPase family.</text>
</comment>
<dbReference type="GO" id="GO:0016887">
    <property type="term" value="F:ATP hydrolysis activity"/>
    <property type="evidence" value="ECO:0007669"/>
    <property type="project" value="InterPro"/>
</dbReference>
<keyword evidence="3 4" id="KW-0067">ATP-binding</keyword>
<dbReference type="InterPro" id="IPR050304">
    <property type="entry name" value="MT-severing_AAA_ATPase"/>
</dbReference>
<dbReference type="AlphaFoldDB" id="A0A139ANW3"/>
<dbReference type="SMART" id="SM00382">
    <property type="entry name" value="AAA"/>
    <property type="match status" value="1"/>
</dbReference>
<dbReference type="InterPro" id="IPR015415">
    <property type="entry name" value="Spast_Vps4_C"/>
</dbReference>
<evidence type="ECO:0000256" key="1">
    <source>
        <dbReference type="ARBA" id="ARBA00006914"/>
    </source>
</evidence>
<dbReference type="Pfam" id="PF00004">
    <property type="entry name" value="AAA"/>
    <property type="match status" value="1"/>
</dbReference>
<dbReference type="PANTHER" id="PTHR23074:SF17">
    <property type="entry name" value="FIDGETIN-LIKE PROTEIN 1"/>
    <property type="match status" value="1"/>
</dbReference>
<reference evidence="7 8" key="1">
    <citation type="journal article" date="2015" name="Genome Biol. Evol.">
        <title>Phylogenomic analyses indicate that early fungi evolved digesting cell walls of algal ancestors of land plants.</title>
        <authorList>
            <person name="Chang Y."/>
            <person name="Wang S."/>
            <person name="Sekimoto S."/>
            <person name="Aerts A.L."/>
            <person name="Choi C."/>
            <person name="Clum A."/>
            <person name="LaButti K.M."/>
            <person name="Lindquist E.A."/>
            <person name="Yee Ngan C."/>
            <person name="Ohm R.A."/>
            <person name="Salamov A.A."/>
            <person name="Grigoriev I.V."/>
            <person name="Spatafora J.W."/>
            <person name="Berbee M.L."/>
        </authorList>
    </citation>
    <scope>NUCLEOTIDE SEQUENCE [LARGE SCALE GENOMIC DNA]</scope>
    <source>
        <strain evidence="7 8">JEL478</strain>
    </source>
</reference>
<evidence type="ECO:0000256" key="4">
    <source>
        <dbReference type="RuleBase" id="RU003651"/>
    </source>
</evidence>
<dbReference type="PANTHER" id="PTHR23074">
    <property type="entry name" value="AAA DOMAIN-CONTAINING"/>
    <property type="match status" value="1"/>
</dbReference>
<evidence type="ECO:0000256" key="5">
    <source>
        <dbReference type="SAM" id="MobiDB-lite"/>
    </source>
</evidence>
<dbReference type="InterPro" id="IPR003960">
    <property type="entry name" value="ATPase_AAA_CS"/>
</dbReference>
<dbReference type="Proteomes" id="UP000070544">
    <property type="component" value="Unassembled WGS sequence"/>
</dbReference>
<dbReference type="InterPro" id="IPR003593">
    <property type="entry name" value="AAA+_ATPase"/>
</dbReference>
<dbReference type="Pfam" id="PF09336">
    <property type="entry name" value="Vps4_C"/>
    <property type="match status" value="1"/>
</dbReference>
<feature type="compositionally biased region" description="Basic and acidic residues" evidence="5">
    <location>
        <begin position="1"/>
        <end position="20"/>
    </location>
</feature>
<dbReference type="Gene3D" id="3.40.50.300">
    <property type="entry name" value="P-loop containing nucleotide triphosphate hydrolases"/>
    <property type="match status" value="1"/>
</dbReference>